<keyword evidence="5" id="KW-1185">Reference proteome</keyword>
<feature type="signal peptide" evidence="3">
    <location>
        <begin position="1"/>
        <end position="22"/>
    </location>
</feature>
<dbReference type="AlphaFoldDB" id="A0A9P3HDF4"/>
<evidence type="ECO:0000256" key="3">
    <source>
        <dbReference type="SAM" id="SignalP"/>
    </source>
</evidence>
<dbReference type="OrthoDB" id="2421005at2759"/>
<evidence type="ECO:0000256" key="1">
    <source>
        <dbReference type="SAM" id="MobiDB-lite"/>
    </source>
</evidence>
<feature type="transmembrane region" description="Helical" evidence="2">
    <location>
        <begin position="160"/>
        <end position="178"/>
    </location>
</feature>
<dbReference type="EMBL" id="BQFW01000008">
    <property type="protein sequence ID" value="GJJ74313.1"/>
    <property type="molecule type" value="Genomic_DNA"/>
</dbReference>
<keyword evidence="2" id="KW-0812">Transmembrane</keyword>
<evidence type="ECO:0000256" key="2">
    <source>
        <dbReference type="SAM" id="Phobius"/>
    </source>
</evidence>
<feature type="region of interest" description="Disordered" evidence="1">
    <location>
        <begin position="129"/>
        <end position="152"/>
    </location>
</feature>
<accession>A0A9P3HDF4</accession>
<protein>
    <submittedName>
        <fullName evidence="4">Uncharacterized protein</fullName>
    </submittedName>
</protein>
<evidence type="ECO:0000313" key="4">
    <source>
        <dbReference type="EMBL" id="GJJ74313.1"/>
    </source>
</evidence>
<feature type="chain" id="PRO_5040278757" evidence="3">
    <location>
        <begin position="23"/>
        <end position="179"/>
    </location>
</feature>
<comment type="caution">
    <text evidence="4">The sequence shown here is derived from an EMBL/GenBank/DDBJ whole genome shotgun (WGS) entry which is preliminary data.</text>
</comment>
<keyword evidence="2" id="KW-0472">Membrane</keyword>
<keyword evidence="2" id="KW-1133">Transmembrane helix</keyword>
<keyword evidence="3" id="KW-0732">Signal</keyword>
<reference evidence="4" key="2">
    <citation type="journal article" date="2022" name="Microbiol. Resour. Announc.">
        <title>Whole-Genome Sequence of Entomortierella parvispora E1425, a Mucoromycotan Fungus Associated with Burkholderiaceae-Related Endosymbiotic Bacteria.</title>
        <authorList>
            <person name="Herlambang A."/>
            <person name="Guo Y."/>
            <person name="Takashima Y."/>
            <person name="Narisawa K."/>
            <person name="Ohta H."/>
            <person name="Nishizawa T."/>
        </authorList>
    </citation>
    <scope>NUCLEOTIDE SEQUENCE</scope>
    <source>
        <strain evidence="4">E1425</strain>
    </source>
</reference>
<dbReference type="Proteomes" id="UP000827284">
    <property type="component" value="Unassembled WGS sequence"/>
</dbReference>
<name>A0A9P3HDF4_9FUNG</name>
<proteinExistence type="predicted"/>
<evidence type="ECO:0000313" key="5">
    <source>
        <dbReference type="Proteomes" id="UP000827284"/>
    </source>
</evidence>
<reference evidence="4" key="1">
    <citation type="submission" date="2021-11" db="EMBL/GenBank/DDBJ databases">
        <authorList>
            <person name="Herlambang A."/>
            <person name="Guo Y."/>
            <person name="Takashima Y."/>
            <person name="Nishizawa T."/>
        </authorList>
    </citation>
    <scope>NUCLEOTIDE SEQUENCE</scope>
    <source>
        <strain evidence="4">E1425</strain>
    </source>
</reference>
<organism evidence="4 5">
    <name type="scientific">Entomortierella parvispora</name>
    <dbReference type="NCBI Taxonomy" id="205924"/>
    <lineage>
        <taxon>Eukaryota</taxon>
        <taxon>Fungi</taxon>
        <taxon>Fungi incertae sedis</taxon>
        <taxon>Mucoromycota</taxon>
        <taxon>Mortierellomycotina</taxon>
        <taxon>Mortierellomycetes</taxon>
        <taxon>Mortierellales</taxon>
        <taxon>Mortierellaceae</taxon>
        <taxon>Entomortierella</taxon>
    </lineage>
</organism>
<gene>
    <name evidence="4" type="ORF">EMPS_06671</name>
</gene>
<sequence>MQFSTSVLALLLAIQASVLVSGSVVFVHPNAQSVWTKGNTYDIEFTPTEKDEGQQWKVSLMVLGGKCSTGDICLSDGVVSEIASNFDASHTLSYTLPKDIVQCGKDFFIQLSKDGAPPTFESEKFTISCAGGPSRSSHKTEESGPSTLHKRADTKNAASSALPALLVTFGSCLFALCLI</sequence>